<dbReference type="EMBL" id="CP147711">
    <property type="protein sequence ID" value="WXC79575.1"/>
    <property type="molecule type" value="Genomic_DNA"/>
</dbReference>
<evidence type="ECO:0000313" key="1">
    <source>
        <dbReference type="EMBL" id="NVI41927.1"/>
    </source>
</evidence>
<dbReference type="AlphaFoldDB" id="A0A973VU46"/>
<evidence type="ECO:0000313" key="3">
    <source>
        <dbReference type="Proteomes" id="UP001432046"/>
    </source>
</evidence>
<dbReference type="RefSeq" id="WP_166211718.1">
    <property type="nucleotide sequence ID" value="NZ_CP088285.1"/>
</dbReference>
<keyword evidence="3" id="KW-1185">Reference proteome</keyword>
<proteinExistence type="predicted"/>
<reference evidence="2" key="2">
    <citation type="journal article" date="2021" name="Int. J. Syst. Evol. Microbiol.">
        <title>Bradyrhizobium septentrionale sp. nov. (sv. septentrionale) and Bradyrhizobium quebecense sp. nov. (sv. septentrionale) associated with legumes native to Canada possess rearranged symbiosis genes and numerous insertion sequences.</title>
        <authorList>
            <person name="Bromfield E.S.P."/>
            <person name="Cloutier S."/>
        </authorList>
    </citation>
    <scope>NUCLEOTIDE SEQUENCE</scope>
    <source>
        <strain evidence="2">5S5</strain>
    </source>
</reference>
<organism evidence="1">
    <name type="scientific">Bradyrhizobium septentrionale</name>
    <dbReference type="NCBI Taxonomy" id="1404411"/>
    <lineage>
        <taxon>Bacteria</taxon>
        <taxon>Pseudomonadati</taxon>
        <taxon>Pseudomonadota</taxon>
        <taxon>Alphaproteobacteria</taxon>
        <taxon>Hyphomicrobiales</taxon>
        <taxon>Nitrobacteraceae</taxon>
        <taxon>Bradyrhizobium</taxon>
    </lineage>
</organism>
<reference evidence="1" key="1">
    <citation type="submission" date="2020-06" db="EMBL/GenBank/DDBJ databases">
        <title>Whole Genome Sequence of Bradyrhizobium sp. Strain 1S1.</title>
        <authorList>
            <person name="Bromfield E.S.P."/>
            <person name="Cloutier S."/>
        </authorList>
    </citation>
    <scope>NUCLEOTIDE SEQUENCE [LARGE SCALE GENOMIC DNA]</scope>
    <source>
        <strain evidence="1">1S1</strain>
    </source>
</reference>
<gene>
    <name evidence="1" type="ORF">HAP48_002195</name>
    <name evidence="2" type="ORF">WDK88_41565</name>
</gene>
<evidence type="ECO:0000313" key="2">
    <source>
        <dbReference type="EMBL" id="WXC79575.1"/>
    </source>
</evidence>
<sequence>MTAPGRGRRWGAIVLLRLARAILRGATALYQRRVISDAGLRSALSMVRCVEWAGGRVLLGRASQQVFIKTRDEENGGID</sequence>
<name>A0A973VU46_9BRAD</name>
<dbReference type="EMBL" id="JAAOLE020000001">
    <property type="protein sequence ID" value="NVI41927.1"/>
    <property type="molecule type" value="Genomic_DNA"/>
</dbReference>
<dbReference type="Proteomes" id="UP001432046">
    <property type="component" value="Chromosome"/>
</dbReference>
<accession>A0A973VU46</accession>
<protein>
    <submittedName>
        <fullName evidence="1">Uncharacterized protein</fullName>
    </submittedName>
</protein>
<reference evidence="2" key="3">
    <citation type="submission" date="2024-03" db="EMBL/GenBank/DDBJ databases">
        <authorList>
            <person name="Bromfield E.S.P."/>
            <person name="Cloutier S."/>
        </authorList>
    </citation>
    <scope>NUCLEOTIDE SEQUENCE</scope>
    <source>
        <strain evidence="2">5S5</strain>
    </source>
</reference>